<evidence type="ECO:0000313" key="2">
    <source>
        <dbReference type="Proteomes" id="UP000009138"/>
    </source>
</evidence>
<reference evidence="1 2" key="1">
    <citation type="journal article" date="2009" name="PLoS Genet.">
        <title>Genomic analysis of the basal lineage fungus Rhizopus oryzae reveals a whole-genome duplication.</title>
        <authorList>
            <person name="Ma L.-J."/>
            <person name="Ibrahim A.S."/>
            <person name="Skory C."/>
            <person name="Grabherr M.G."/>
            <person name="Burger G."/>
            <person name="Butler M."/>
            <person name="Elias M."/>
            <person name="Idnurm A."/>
            <person name="Lang B.F."/>
            <person name="Sone T."/>
            <person name="Abe A."/>
            <person name="Calvo S.E."/>
            <person name="Corrochano L.M."/>
            <person name="Engels R."/>
            <person name="Fu J."/>
            <person name="Hansberg W."/>
            <person name="Kim J.-M."/>
            <person name="Kodira C.D."/>
            <person name="Koehrsen M.J."/>
            <person name="Liu B."/>
            <person name="Miranda-Saavedra D."/>
            <person name="O'Leary S."/>
            <person name="Ortiz-Castellanos L."/>
            <person name="Poulter R."/>
            <person name="Rodriguez-Romero J."/>
            <person name="Ruiz-Herrera J."/>
            <person name="Shen Y.-Q."/>
            <person name="Zeng Q."/>
            <person name="Galagan J."/>
            <person name="Birren B.W."/>
            <person name="Cuomo C.A."/>
            <person name="Wickes B.L."/>
        </authorList>
    </citation>
    <scope>NUCLEOTIDE SEQUENCE [LARGE SCALE GENOMIC DNA]</scope>
    <source>
        <strain evidence="2">RA 99-880 / ATCC MYA-4621 / FGSC 9543 / NRRL 43880</strain>
    </source>
</reference>
<gene>
    <name evidence="1" type="ORF">RO3G_13582</name>
</gene>
<sequence length="70" mass="8026">MSARIFIECTRHLAISEDETREKMTELVGLNKSTVSSLSRKQTERPLKKLFNRMSIDLTSSHTEQSISLD</sequence>
<dbReference type="Proteomes" id="UP000009138">
    <property type="component" value="Unassembled WGS sequence"/>
</dbReference>
<dbReference type="VEuPathDB" id="FungiDB:RO3G_13582"/>
<name>I1CK91_RHIO9</name>
<dbReference type="AlphaFoldDB" id="I1CK91"/>
<dbReference type="EMBL" id="CH476743">
    <property type="protein sequence ID" value="EIE88871.1"/>
    <property type="molecule type" value="Genomic_DNA"/>
</dbReference>
<dbReference type="RefSeq" id="XP_067524267.1">
    <property type="nucleotide sequence ID" value="XM_067668166.1"/>
</dbReference>
<protein>
    <submittedName>
        <fullName evidence="1">Uncharacterized protein</fullName>
    </submittedName>
</protein>
<organism evidence="1 2">
    <name type="scientific">Rhizopus delemar (strain RA 99-880 / ATCC MYA-4621 / FGSC 9543 / NRRL 43880)</name>
    <name type="common">Mucormycosis agent</name>
    <name type="synonym">Rhizopus arrhizus var. delemar</name>
    <dbReference type="NCBI Taxonomy" id="246409"/>
    <lineage>
        <taxon>Eukaryota</taxon>
        <taxon>Fungi</taxon>
        <taxon>Fungi incertae sedis</taxon>
        <taxon>Mucoromycota</taxon>
        <taxon>Mucoromycotina</taxon>
        <taxon>Mucoromycetes</taxon>
        <taxon>Mucorales</taxon>
        <taxon>Mucorineae</taxon>
        <taxon>Rhizopodaceae</taxon>
        <taxon>Rhizopus</taxon>
    </lineage>
</organism>
<evidence type="ECO:0000313" key="1">
    <source>
        <dbReference type="EMBL" id="EIE88871.1"/>
    </source>
</evidence>
<accession>I1CK91</accession>
<proteinExistence type="predicted"/>
<dbReference type="GeneID" id="93620547"/>
<dbReference type="InParanoid" id="I1CK91"/>
<keyword evidence="2" id="KW-1185">Reference proteome</keyword>